<dbReference type="InterPro" id="IPR056599">
    <property type="entry name" value="AAA_lid_fung"/>
</dbReference>
<protein>
    <recommendedName>
        <fullName evidence="1">AAA+ ATPase domain-containing protein</fullName>
    </recommendedName>
</protein>
<dbReference type="InterPro" id="IPR027417">
    <property type="entry name" value="P-loop_NTPase"/>
</dbReference>
<dbReference type="Proteomes" id="UP001309876">
    <property type="component" value="Unassembled WGS sequence"/>
</dbReference>
<dbReference type="GO" id="GO:0016887">
    <property type="term" value="F:ATP hydrolysis activity"/>
    <property type="evidence" value="ECO:0007669"/>
    <property type="project" value="InterPro"/>
</dbReference>
<dbReference type="Gene3D" id="3.40.50.300">
    <property type="entry name" value="P-loop containing nucleotide triphosphate hydrolases"/>
    <property type="match status" value="1"/>
</dbReference>
<evidence type="ECO:0000313" key="3">
    <source>
        <dbReference type="Proteomes" id="UP001309876"/>
    </source>
</evidence>
<dbReference type="InterPro" id="IPR054289">
    <property type="entry name" value="DUF7025"/>
</dbReference>
<name>A0AAN7Y3L3_9EURO</name>
<feature type="domain" description="AAA+ ATPase" evidence="1">
    <location>
        <begin position="598"/>
        <end position="727"/>
    </location>
</feature>
<comment type="caution">
    <text evidence="2">The sequence shown here is derived from an EMBL/GenBank/DDBJ whole genome shotgun (WGS) entry which is preliminary data.</text>
</comment>
<keyword evidence="3" id="KW-1185">Reference proteome</keyword>
<dbReference type="PANTHER" id="PTHR46411">
    <property type="entry name" value="FAMILY ATPASE, PUTATIVE-RELATED"/>
    <property type="match status" value="1"/>
</dbReference>
<proteinExistence type="predicted"/>
<dbReference type="InterPro" id="IPR003593">
    <property type="entry name" value="AAA+_ATPase"/>
</dbReference>
<dbReference type="CDD" id="cd19481">
    <property type="entry name" value="RecA-like_protease"/>
    <property type="match status" value="1"/>
</dbReference>
<evidence type="ECO:0000259" key="1">
    <source>
        <dbReference type="SMART" id="SM00382"/>
    </source>
</evidence>
<organism evidence="2 3">
    <name type="scientific">Lithohypha guttulata</name>
    <dbReference type="NCBI Taxonomy" id="1690604"/>
    <lineage>
        <taxon>Eukaryota</taxon>
        <taxon>Fungi</taxon>
        <taxon>Dikarya</taxon>
        <taxon>Ascomycota</taxon>
        <taxon>Pezizomycotina</taxon>
        <taxon>Eurotiomycetes</taxon>
        <taxon>Chaetothyriomycetidae</taxon>
        <taxon>Chaetothyriales</taxon>
        <taxon>Trichomeriaceae</taxon>
        <taxon>Lithohypha</taxon>
    </lineage>
</organism>
<dbReference type="InterPro" id="IPR003959">
    <property type="entry name" value="ATPase_AAA_core"/>
</dbReference>
<dbReference type="SUPFAM" id="SSF52540">
    <property type="entry name" value="P-loop containing nucleoside triphosphate hydrolases"/>
    <property type="match status" value="1"/>
</dbReference>
<dbReference type="Pfam" id="PF23232">
    <property type="entry name" value="AAA_lid_13"/>
    <property type="match status" value="1"/>
</dbReference>
<sequence length="844" mass="97008">MMLTEQSPHTDPSTHAQDIVLAGKVVENVSNQATRTSTSSSYEATPLIEENKIDRKSSCIESSSETVKRQDMIAEDQIEPLPKVDVLYSLRLLRGDGGEAKSYYRDTPFGGVNLEFSGSDGPKEDNDAAVMYASADIESQDLNDKAGNTERDWSMNRADFNFGKRFKLDSVAGQHIRIRSARLIEVVESVIDYNPDLYAAGLETHHLDTRSGCYNTLMLYYDDLHRLYRRYTGTLSSDTQRADAFRGINLHENAQIDQFWDPMASSNLKWRWDEGTADDLAALLRLVGPHYDGRIPAIIRRLQLDQPRIPFEYLWLLYKPGTVVYMRKDDRLQGLVVAAAKRKEKDFSLSSEGLNHLTRYELAAWYYEYDGKLLKRTKVLNHIIQYEGDRSVMDLPLIPTRVYDKLDRGVGRQALYTRAETLLQIAREGFAHRSLDHSRFSYRGEIVIDPAEYNEKLSQQIHPVYGFVHDGPVEFEPGTDTVEAIRYLKNSEPEDGRGYRRFTDYHEIDPKDPESVKLLYPDGVLILPARVGGLALGTKKWMRFHVEDISMEAPFTRVKQLRERLVINDDDKEILQTVPLRTAAKHAVKTDFIHGKGEGQVFLLHGPSGTGKSLTAECLAHDTQRPLISLTQGDLIAYAGHLISEDYLRKWFTLAARWDAILLIDEADIFLEKRNASGYHNSLVTIFLRTMEYYAGILFLTTNRPKKIDDAFISRITANIQYHPLSKDARYSVWQRFFDLHEKSTKPKLKITPRAKRELREDDTTLNGREIRNIFQTAISLAMLERQPAMDNQECDEECGPQVIWVDWDHFSKALERHKSFLEYLTGLNRNMDEHKRNMVRDNY</sequence>
<dbReference type="AlphaFoldDB" id="A0AAN7Y3L3"/>
<dbReference type="SMART" id="SM00382">
    <property type="entry name" value="AAA"/>
    <property type="match status" value="1"/>
</dbReference>
<dbReference type="Pfam" id="PF22942">
    <property type="entry name" value="DUF7025"/>
    <property type="match status" value="1"/>
</dbReference>
<reference evidence="2 3" key="1">
    <citation type="submission" date="2023-08" db="EMBL/GenBank/DDBJ databases">
        <title>Black Yeasts Isolated from many extreme environments.</title>
        <authorList>
            <person name="Coleine C."/>
            <person name="Stajich J.E."/>
            <person name="Selbmann L."/>
        </authorList>
    </citation>
    <scope>NUCLEOTIDE SEQUENCE [LARGE SCALE GENOMIC DNA]</scope>
    <source>
        <strain evidence="2 3">CCFEE 5910</strain>
    </source>
</reference>
<evidence type="ECO:0000313" key="2">
    <source>
        <dbReference type="EMBL" id="KAK5080904.1"/>
    </source>
</evidence>
<dbReference type="GO" id="GO:0005524">
    <property type="term" value="F:ATP binding"/>
    <property type="evidence" value="ECO:0007669"/>
    <property type="project" value="InterPro"/>
</dbReference>
<dbReference type="EMBL" id="JAVRRJ010000011">
    <property type="protein sequence ID" value="KAK5080904.1"/>
    <property type="molecule type" value="Genomic_DNA"/>
</dbReference>
<gene>
    <name evidence="2" type="ORF">LTR05_008220</name>
</gene>
<dbReference type="PANTHER" id="PTHR46411:SF2">
    <property type="entry name" value="AAA+ ATPASE DOMAIN-CONTAINING PROTEIN"/>
    <property type="match status" value="1"/>
</dbReference>
<accession>A0AAN7Y3L3</accession>
<dbReference type="Pfam" id="PF00004">
    <property type="entry name" value="AAA"/>
    <property type="match status" value="1"/>
</dbReference>